<dbReference type="EMBL" id="CP106738">
    <property type="protein sequence ID" value="UXX84783.1"/>
    <property type="molecule type" value="Genomic_DNA"/>
</dbReference>
<feature type="transmembrane region" description="Helical" evidence="6">
    <location>
        <begin position="120"/>
        <end position="137"/>
    </location>
</feature>
<comment type="similarity">
    <text evidence="2">Belongs to the drug/metabolite transporter (DMT) superfamily. 10 TMS drug/metabolite exporter (DME) (TC 2.A.7.3) family.</text>
</comment>
<dbReference type="Proteomes" id="UP001064087">
    <property type="component" value="Chromosome"/>
</dbReference>
<evidence type="ECO:0000256" key="5">
    <source>
        <dbReference type="ARBA" id="ARBA00023136"/>
    </source>
</evidence>
<evidence type="ECO:0000256" key="4">
    <source>
        <dbReference type="ARBA" id="ARBA00022989"/>
    </source>
</evidence>
<keyword evidence="5 6" id="KW-0472">Membrane</keyword>
<gene>
    <name evidence="8" type="ORF">N7U68_09145</name>
</gene>
<feature type="transmembrane region" description="Helical" evidence="6">
    <location>
        <begin position="143"/>
        <end position="164"/>
    </location>
</feature>
<evidence type="ECO:0000256" key="1">
    <source>
        <dbReference type="ARBA" id="ARBA00004141"/>
    </source>
</evidence>
<feature type="transmembrane region" description="Helical" evidence="6">
    <location>
        <begin position="92"/>
        <end position="113"/>
    </location>
</feature>
<dbReference type="RefSeq" id="WP_263048911.1">
    <property type="nucleotide sequence ID" value="NZ_CP106738.1"/>
</dbReference>
<dbReference type="Pfam" id="PF00892">
    <property type="entry name" value="EamA"/>
    <property type="match status" value="1"/>
</dbReference>
<evidence type="ECO:0000256" key="6">
    <source>
        <dbReference type="SAM" id="Phobius"/>
    </source>
</evidence>
<evidence type="ECO:0000256" key="3">
    <source>
        <dbReference type="ARBA" id="ARBA00022692"/>
    </source>
</evidence>
<proteinExistence type="inferred from homology"/>
<keyword evidence="4 6" id="KW-1133">Transmembrane helix</keyword>
<dbReference type="InterPro" id="IPR000620">
    <property type="entry name" value="EamA_dom"/>
</dbReference>
<evidence type="ECO:0000256" key="2">
    <source>
        <dbReference type="ARBA" id="ARBA00009853"/>
    </source>
</evidence>
<name>A0ABY6DHP9_9RHOB</name>
<feature type="transmembrane region" description="Helical" evidence="6">
    <location>
        <begin position="176"/>
        <end position="198"/>
    </location>
</feature>
<dbReference type="PANTHER" id="PTHR22911">
    <property type="entry name" value="ACYL-MALONYL CONDENSING ENZYME-RELATED"/>
    <property type="match status" value="1"/>
</dbReference>
<reference evidence="8" key="1">
    <citation type="submission" date="2022-10" db="EMBL/GenBank/DDBJ databases">
        <title>Roseovarius pelagicus sp. nov., isolated from Arctic seawater.</title>
        <authorList>
            <person name="Hong Y.W."/>
            <person name="Hwang C.Y."/>
        </authorList>
    </citation>
    <scope>NUCLEOTIDE SEQUENCE</scope>
    <source>
        <strain evidence="8">HL-MP18</strain>
    </source>
</reference>
<comment type="subcellular location">
    <subcellularLocation>
        <location evidence="1">Membrane</location>
        <topology evidence="1">Multi-pass membrane protein</topology>
    </subcellularLocation>
</comment>
<feature type="transmembrane region" description="Helical" evidence="6">
    <location>
        <begin position="218"/>
        <end position="237"/>
    </location>
</feature>
<evidence type="ECO:0000313" key="9">
    <source>
        <dbReference type="Proteomes" id="UP001064087"/>
    </source>
</evidence>
<protein>
    <submittedName>
        <fullName evidence="8">DMT family transporter</fullName>
    </submittedName>
</protein>
<keyword evidence="9" id="KW-1185">Reference proteome</keyword>
<organism evidence="8 9">
    <name type="scientific">Roseovarius pelagicus</name>
    <dbReference type="NCBI Taxonomy" id="2980108"/>
    <lineage>
        <taxon>Bacteria</taxon>
        <taxon>Pseudomonadati</taxon>
        <taxon>Pseudomonadota</taxon>
        <taxon>Alphaproteobacteria</taxon>
        <taxon>Rhodobacterales</taxon>
        <taxon>Roseobacteraceae</taxon>
        <taxon>Roseovarius</taxon>
    </lineage>
</organism>
<keyword evidence="3 6" id="KW-0812">Transmembrane</keyword>
<feature type="transmembrane region" description="Helical" evidence="6">
    <location>
        <begin position="273"/>
        <end position="291"/>
    </location>
</feature>
<evidence type="ECO:0000313" key="8">
    <source>
        <dbReference type="EMBL" id="UXX84783.1"/>
    </source>
</evidence>
<feature type="transmembrane region" description="Helical" evidence="6">
    <location>
        <begin position="249"/>
        <end position="267"/>
    </location>
</feature>
<feature type="domain" description="EamA" evidence="7">
    <location>
        <begin position="8"/>
        <end position="137"/>
    </location>
</feature>
<dbReference type="PANTHER" id="PTHR22911:SF6">
    <property type="entry name" value="SOLUTE CARRIER FAMILY 35 MEMBER G1"/>
    <property type="match status" value="1"/>
</dbReference>
<evidence type="ECO:0000259" key="7">
    <source>
        <dbReference type="Pfam" id="PF00892"/>
    </source>
</evidence>
<sequence length="293" mass="31095">MASHQVRAAFLALFASAVLSLIDNFVGLVAEEAAVWQFQVVRAMIAIPLLLVIGRLAGQTLRPANLRNVALRSVCVSVGLLIYFAALGALSVAQAGAGLFSAPIWVLLLSALLFNVRITLVKLLAILTGFAGVLMLLQPDIAALSMLSLLPLAAGVFYGLGMLLTPFLCHDETPVALAIGIFVAMGAMSLIMLIYFSLVPTANPTFLTGGWVAPTSRFFFLTAFQALGAVIAVICIAEAYRIGTPSNVAVFEYSFLIFASIWGFMLWGVMTDALAIFGIAIILASGTFLAFRQ</sequence>
<accession>A0ABY6DHP9</accession>
<dbReference type="InterPro" id="IPR037185">
    <property type="entry name" value="EmrE-like"/>
</dbReference>
<feature type="transmembrane region" description="Helical" evidence="6">
    <location>
        <begin position="69"/>
        <end position="86"/>
    </location>
</feature>
<dbReference type="SUPFAM" id="SSF103481">
    <property type="entry name" value="Multidrug resistance efflux transporter EmrE"/>
    <property type="match status" value="2"/>
</dbReference>
<feature type="transmembrane region" description="Helical" evidence="6">
    <location>
        <begin position="36"/>
        <end position="57"/>
    </location>
</feature>